<keyword evidence="1" id="KW-0812">Transmembrane</keyword>
<dbReference type="EMBL" id="DVHH01000083">
    <property type="protein sequence ID" value="HIR54625.1"/>
    <property type="molecule type" value="Genomic_DNA"/>
</dbReference>
<dbReference type="AlphaFoldDB" id="A0A9D1IZ06"/>
<feature type="transmembrane region" description="Helical" evidence="1">
    <location>
        <begin position="195"/>
        <end position="213"/>
    </location>
</feature>
<protein>
    <submittedName>
        <fullName evidence="2">Uncharacterized protein</fullName>
    </submittedName>
</protein>
<gene>
    <name evidence="2" type="ORF">IAD36_03350</name>
</gene>
<reference evidence="2" key="1">
    <citation type="submission" date="2020-10" db="EMBL/GenBank/DDBJ databases">
        <authorList>
            <person name="Gilroy R."/>
        </authorList>
    </citation>
    <scope>NUCLEOTIDE SEQUENCE</scope>
    <source>
        <strain evidence="2">ChiGjej3B3-7149</strain>
    </source>
</reference>
<reference evidence="2" key="2">
    <citation type="journal article" date="2021" name="PeerJ">
        <title>Extensive microbial diversity within the chicken gut microbiome revealed by metagenomics and culture.</title>
        <authorList>
            <person name="Gilroy R."/>
            <person name="Ravi A."/>
            <person name="Getino M."/>
            <person name="Pursley I."/>
            <person name="Horton D.L."/>
            <person name="Alikhan N.F."/>
            <person name="Baker D."/>
            <person name="Gharbi K."/>
            <person name="Hall N."/>
            <person name="Watson M."/>
            <person name="Adriaenssens E.M."/>
            <person name="Foster-Nyarko E."/>
            <person name="Jarju S."/>
            <person name="Secka A."/>
            <person name="Antonio M."/>
            <person name="Oren A."/>
            <person name="Chaudhuri R.R."/>
            <person name="La Ragione R."/>
            <person name="Hildebrand F."/>
            <person name="Pallen M.J."/>
        </authorList>
    </citation>
    <scope>NUCLEOTIDE SEQUENCE</scope>
    <source>
        <strain evidence="2">ChiGjej3B3-7149</strain>
    </source>
</reference>
<evidence type="ECO:0000313" key="2">
    <source>
        <dbReference type="EMBL" id="HIR54625.1"/>
    </source>
</evidence>
<feature type="transmembrane region" description="Helical" evidence="1">
    <location>
        <begin position="60"/>
        <end position="83"/>
    </location>
</feature>
<name>A0A9D1IZ06_9FIRM</name>
<evidence type="ECO:0000256" key="1">
    <source>
        <dbReference type="SAM" id="Phobius"/>
    </source>
</evidence>
<feature type="transmembrane region" description="Helical" evidence="1">
    <location>
        <begin position="133"/>
        <end position="160"/>
    </location>
</feature>
<proteinExistence type="predicted"/>
<comment type="caution">
    <text evidence="2">The sequence shown here is derived from an EMBL/GenBank/DDBJ whole genome shotgun (WGS) entry which is preliminary data.</text>
</comment>
<feature type="transmembrane region" description="Helical" evidence="1">
    <location>
        <begin position="172"/>
        <end position="189"/>
    </location>
</feature>
<dbReference type="Proteomes" id="UP000824238">
    <property type="component" value="Unassembled WGS sequence"/>
</dbReference>
<feature type="transmembrane region" description="Helical" evidence="1">
    <location>
        <begin position="95"/>
        <end position="113"/>
    </location>
</feature>
<evidence type="ECO:0000313" key="3">
    <source>
        <dbReference type="Proteomes" id="UP000824238"/>
    </source>
</evidence>
<accession>A0A9D1IZ06</accession>
<keyword evidence="1" id="KW-0472">Membrane</keyword>
<organism evidence="2 3">
    <name type="scientific">Candidatus Scatomorpha intestinigallinarum</name>
    <dbReference type="NCBI Taxonomy" id="2840923"/>
    <lineage>
        <taxon>Bacteria</taxon>
        <taxon>Bacillati</taxon>
        <taxon>Bacillota</taxon>
        <taxon>Clostridia</taxon>
        <taxon>Eubacteriales</taxon>
        <taxon>Candidatus Scatomorpha</taxon>
    </lineage>
</organism>
<feature type="transmembrane region" description="Helical" evidence="1">
    <location>
        <begin position="21"/>
        <end position="40"/>
    </location>
</feature>
<sequence>MGESAIIRKLFGEVWNFIRTHRYCLLALYFIVYIVTFFIIEEHTPTEGYWVTDTFIDDYIPFVPEFAVFYIIWYPLFAAVGIPTMIKDEGAFRRWMYYNMFTLSATLILDVIIPNGQHLRPQGVEATSFGTWIMTIIWAADTPTNVFPSMHVLGCLGDILCAFDSKIFTKPWRAVITVACVLCMASTVLVKQHAFIDTVGALIFAVPAFLLFYRKRFLTKKKKQLREA</sequence>
<keyword evidence="1" id="KW-1133">Transmembrane helix</keyword>